<name>A0A380ZS57_9FLAO</name>
<evidence type="ECO:0000313" key="2">
    <source>
        <dbReference type="EMBL" id="SUV52187.1"/>
    </source>
</evidence>
<dbReference type="Pfam" id="PF13648">
    <property type="entry name" value="Lipocalin_4"/>
    <property type="match status" value="1"/>
</dbReference>
<protein>
    <recommendedName>
        <fullName evidence="1">Lipocalin-like domain-containing protein</fullName>
    </recommendedName>
</protein>
<dbReference type="RefSeq" id="WP_002664893.1">
    <property type="nucleotide sequence ID" value="NZ_UFTJ01000003.1"/>
</dbReference>
<dbReference type="AlphaFoldDB" id="A0A380ZS57"/>
<organism evidence="2 3">
    <name type="scientific">Bergeyella zoohelcum</name>
    <dbReference type="NCBI Taxonomy" id="1015"/>
    <lineage>
        <taxon>Bacteria</taxon>
        <taxon>Pseudomonadati</taxon>
        <taxon>Bacteroidota</taxon>
        <taxon>Flavobacteriia</taxon>
        <taxon>Flavobacteriales</taxon>
        <taxon>Weeksellaceae</taxon>
        <taxon>Bergeyella</taxon>
    </lineage>
</organism>
<proteinExistence type="predicted"/>
<dbReference type="PROSITE" id="PS51257">
    <property type="entry name" value="PROKAR_LIPOPROTEIN"/>
    <property type="match status" value="1"/>
</dbReference>
<sequence length="155" mass="17229">MKKALLSALVAISFVACDRDRAESVNQETLPSLVGTWKISKRNVYDGKTNALLISQDIAPCENKNTMQFFNDGKLQRHIFEELNGVCEDTGIDQGTYTYNANTKVLRAVTPDGTFIEEVLKLTDTELEVTDNTSSDDINGDGVKDKHAFLLIRIN</sequence>
<feature type="domain" description="Lipocalin-like" evidence="1">
    <location>
        <begin position="33"/>
        <end position="128"/>
    </location>
</feature>
<gene>
    <name evidence="2" type="ORF">NCTC11661_01420</name>
</gene>
<dbReference type="EMBL" id="UFTJ01000003">
    <property type="protein sequence ID" value="SUV52187.1"/>
    <property type="molecule type" value="Genomic_DNA"/>
</dbReference>
<evidence type="ECO:0000313" key="3">
    <source>
        <dbReference type="Proteomes" id="UP000255515"/>
    </source>
</evidence>
<reference evidence="2 3" key="1">
    <citation type="submission" date="2018-06" db="EMBL/GenBank/DDBJ databases">
        <authorList>
            <consortium name="Pathogen Informatics"/>
            <person name="Doyle S."/>
        </authorList>
    </citation>
    <scope>NUCLEOTIDE SEQUENCE [LARGE SCALE GENOMIC DNA]</scope>
    <source>
        <strain evidence="2 3">NCTC11661</strain>
    </source>
</reference>
<accession>A0A380ZS57</accession>
<dbReference type="InterPro" id="IPR024311">
    <property type="entry name" value="Lipocalin-like"/>
</dbReference>
<evidence type="ECO:0000259" key="1">
    <source>
        <dbReference type="Pfam" id="PF13648"/>
    </source>
</evidence>
<dbReference type="Proteomes" id="UP000255515">
    <property type="component" value="Unassembled WGS sequence"/>
</dbReference>